<proteinExistence type="predicted"/>
<accession>A0A6J4KLE5</accession>
<sequence length="40" mass="4756">MGWDLPRYIILFIEFQLGCFQLKKTIYDFFIPSALSGVQR</sequence>
<dbReference type="AlphaFoldDB" id="A0A6J4KLE5"/>
<dbReference type="EMBL" id="CADCTZ010000096">
    <property type="protein sequence ID" value="CAA9309259.1"/>
    <property type="molecule type" value="Genomic_DNA"/>
</dbReference>
<organism evidence="1">
    <name type="scientific">uncultured Microcoleus sp</name>
    <dbReference type="NCBI Taxonomy" id="259945"/>
    <lineage>
        <taxon>Bacteria</taxon>
        <taxon>Bacillati</taxon>
        <taxon>Cyanobacteriota</taxon>
        <taxon>Cyanophyceae</taxon>
        <taxon>Oscillatoriophycideae</taxon>
        <taxon>Oscillatoriales</taxon>
        <taxon>Microcoleaceae</taxon>
        <taxon>Microcoleus</taxon>
        <taxon>environmental samples</taxon>
    </lineage>
</organism>
<name>A0A6J4KLE5_9CYAN</name>
<evidence type="ECO:0000313" key="1">
    <source>
        <dbReference type="EMBL" id="CAA9309259.1"/>
    </source>
</evidence>
<reference evidence="1" key="1">
    <citation type="submission" date="2020-02" db="EMBL/GenBank/DDBJ databases">
        <authorList>
            <person name="Meier V. D."/>
        </authorList>
    </citation>
    <scope>NUCLEOTIDE SEQUENCE</scope>
    <source>
        <strain evidence="1">AVDCRST_MAG84</strain>
    </source>
</reference>
<protein>
    <submittedName>
        <fullName evidence="1">Uncharacterized protein</fullName>
    </submittedName>
</protein>
<gene>
    <name evidence="1" type="ORF">AVDCRST_MAG84-658</name>
</gene>